<protein>
    <submittedName>
        <fullName evidence="1">Uncharacterized protein</fullName>
    </submittedName>
</protein>
<comment type="caution">
    <text evidence="1">The sequence shown here is derived from an EMBL/GenBank/DDBJ whole genome shotgun (WGS) entry which is preliminary data.</text>
</comment>
<sequence>MSYAVTNIYEWMGFEIADCLLASGKEVVGAGTAETDQQKYLEMFFGRNANFQQVDQLVSAAHHDVIFDVGDMQKGSIYYEPSTRKFVIGKESENRPEMQVVIHIPMLVGRWMPMNEEGVFVNEQHIPFFDEKFRRSIAIDSLVLSLLQLPAISKLPEAITILPKSSPTHANEERQTIYMIDDYNAQGKKTRLLEHFHDHPEFFQLCH</sequence>
<dbReference type="RefSeq" id="WP_390352584.1">
    <property type="nucleotide sequence ID" value="NZ_JBHUIZ010000003.1"/>
</dbReference>
<evidence type="ECO:0000313" key="1">
    <source>
        <dbReference type="EMBL" id="MDY0396074.1"/>
    </source>
</evidence>
<evidence type="ECO:0000313" key="2">
    <source>
        <dbReference type="Proteomes" id="UP001281447"/>
    </source>
</evidence>
<proteinExistence type="predicted"/>
<organism evidence="1 2">
    <name type="scientific">Tigheibacillus halophilus</name>
    <dbReference type="NCBI Taxonomy" id="361280"/>
    <lineage>
        <taxon>Bacteria</taxon>
        <taxon>Bacillati</taxon>
        <taxon>Bacillota</taxon>
        <taxon>Bacilli</taxon>
        <taxon>Bacillales</taxon>
        <taxon>Bacillaceae</taxon>
        <taxon>Tigheibacillus</taxon>
    </lineage>
</organism>
<dbReference type="EMBL" id="JAWDIP010000004">
    <property type="protein sequence ID" value="MDY0396074.1"/>
    <property type="molecule type" value="Genomic_DNA"/>
</dbReference>
<name>A0ABU5C9R4_9BACI</name>
<gene>
    <name evidence="1" type="ORF">RWE15_19015</name>
</gene>
<reference evidence="1 2" key="1">
    <citation type="submission" date="2023-10" db="EMBL/GenBank/DDBJ databases">
        <title>Virgibacillus halophilus 5B73C genome.</title>
        <authorList>
            <person name="Miliotis G."/>
            <person name="Sengupta P."/>
            <person name="Hameed A."/>
            <person name="Chuvochina M."/>
            <person name="Mcdonagh F."/>
            <person name="Simpson A.C."/>
            <person name="Singh N.K."/>
            <person name="Rekha P.D."/>
            <person name="Raman K."/>
            <person name="Hugenholtz P."/>
            <person name="Venkateswaran K."/>
        </authorList>
    </citation>
    <scope>NUCLEOTIDE SEQUENCE [LARGE SCALE GENOMIC DNA]</scope>
    <source>
        <strain evidence="1 2">5B73C</strain>
    </source>
</reference>
<keyword evidence="2" id="KW-1185">Reference proteome</keyword>
<dbReference type="Proteomes" id="UP001281447">
    <property type="component" value="Unassembled WGS sequence"/>
</dbReference>
<accession>A0ABU5C9R4</accession>